<organism evidence="2 3">
    <name type="scientific">Chaetoceros tenuissimus</name>
    <dbReference type="NCBI Taxonomy" id="426638"/>
    <lineage>
        <taxon>Eukaryota</taxon>
        <taxon>Sar</taxon>
        <taxon>Stramenopiles</taxon>
        <taxon>Ochrophyta</taxon>
        <taxon>Bacillariophyta</taxon>
        <taxon>Coscinodiscophyceae</taxon>
        <taxon>Chaetocerotophycidae</taxon>
        <taxon>Chaetocerotales</taxon>
        <taxon>Chaetocerotaceae</taxon>
        <taxon>Chaetoceros</taxon>
    </lineage>
</organism>
<accession>A0AAD3DC11</accession>
<feature type="region of interest" description="Disordered" evidence="1">
    <location>
        <begin position="1"/>
        <end position="24"/>
    </location>
</feature>
<feature type="compositionally biased region" description="Basic and acidic residues" evidence="1">
    <location>
        <begin position="1"/>
        <end position="23"/>
    </location>
</feature>
<evidence type="ECO:0000313" key="2">
    <source>
        <dbReference type="EMBL" id="GFH61689.1"/>
    </source>
</evidence>
<dbReference type="Proteomes" id="UP001054902">
    <property type="component" value="Unassembled WGS sequence"/>
</dbReference>
<dbReference type="EMBL" id="BLLK01000075">
    <property type="protein sequence ID" value="GFH61689.1"/>
    <property type="molecule type" value="Genomic_DNA"/>
</dbReference>
<name>A0AAD3DC11_9STRA</name>
<comment type="caution">
    <text evidence="2">The sequence shown here is derived from an EMBL/GenBank/DDBJ whole genome shotgun (WGS) entry which is preliminary data.</text>
</comment>
<gene>
    <name evidence="2" type="ORF">CTEN210_18165</name>
</gene>
<proteinExistence type="predicted"/>
<sequence>MYFFHEQNEREPVNASPQKEEPAVRVLPSRGINKKHQTNHTAALLLPSHEDSFSIKKMSEPIVSTSTMSSYDTFRTDDAVIPHQEDYSLRRHSLTLVKPTTSRKRGISFLSGEKATQGNTQHEVNFLGKSLKRVSTTNSCFVLEAKYGERQFHKAEHQSESLLEIPVICKKSSNASCISIISSNQRRRKSEIFSKANTSFNSSNGSLNSKQKVPLEFSAGVFSSSNQRGSDTNVAYYDKGVEATENRAWLQNESLRFNKSVDDQISSVEDAKLLVKKTREVSMLSNRFMLASTENECYEILFIWS</sequence>
<evidence type="ECO:0000256" key="1">
    <source>
        <dbReference type="SAM" id="MobiDB-lite"/>
    </source>
</evidence>
<evidence type="ECO:0000313" key="3">
    <source>
        <dbReference type="Proteomes" id="UP001054902"/>
    </source>
</evidence>
<protein>
    <submittedName>
        <fullName evidence="2">Uncharacterized protein</fullName>
    </submittedName>
</protein>
<dbReference type="AlphaFoldDB" id="A0AAD3DC11"/>
<keyword evidence="3" id="KW-1185">Reference proteome</keyword>
<reference evidence="2 3" key="1">
    <citation type="journal article" date="2021" name="Sci. Rep.">
        <title>The genome of the diatom Chaetoceros tenuissimus carries an ancient integrated fragment of an extant virus.</title>
        <authorList>
            <person name="Hongo Y."/>
            <person name="Kimura K."/>
            <person name="Takaki Y."/>
            <person name="Yoshida Y."/>
            <person name="Baba S."/>
            <person name="Kobayashi G."/>
            <person name="Nagasaki K."/>
            <person name="Hano T."/>
            <person name="Tomaru Y."/>
        </authorList>
    </citation>
    <scope>NUCLEOTIDE SEQUENCE [LARGE SCALE GENOMIC DNA]</scope>
    <source>
        <strain evidence="2 3">NIES-3715</strain>
    </source>
</reference>